<protein>
    <submittedName>
        <fullName evidence="13">Cytochrome d ubiquinol oxidase subunit II</fullName>
    </submittedName>
</protein>
<feature type="transmembrane region" description="Helical" evidence="12">
    <location>
        <begin position="86"/>
        <end position="106"/>
    </location>
</feature>
<evidence type="ECO:0000313" key="14">
    <source>
        <dbReference type="Proteomes" id="UP001595722"/>
    </source>
</evidence>
<evidence type="ECO:0000256" key="7">
    <source>
        <dbReference type="ARBA" id="ARBA00022723"/>
    </source>
</evidence>
<dbReference type="EMBL" id="JBHRYB010000024">
    <property type="protein sequence ID" value="MFC3681756.1"/>
    <property type="molecule type" value="Genomic_DNA"/>
</dbReference>
<evidence type="ECO:0000256" key="1">
    <source>
        <dbReference type="ARBA" id="ARBA00004651"/>
    </source>
</evidence>
<accession>A0ABV7VYA3</accession>
<keyword evidence="10" id="KW-0408">Iron</keyword>
<evidence type="ECO:0000256" key="2">
    <source>
        <dbReference type="ARBA" id="ARBA00007543"/>
    </source>
</evidence>
<keyword evidence="7" id="KW-0479">Metal-binding</keyword>
<gene>
    <name evidence="13" type="primary">cydB</name>
    <name evidence="13" type="ORF">ACFOMG_16770</name>
</gene>
<reference evidence="14" key="1">
    <citation type="journal article" date="2019" name="Int. J. Syst. Evol. Microbiol.">
        <title>The Global Catalogue of Microorganisms (GCM) 10K type strain sequencing project: providing services to taxonomists for standard genome sequencing and annotation.</title>
        <authorList>
            <consortium name="The Broad Institute Genomics Platform"/>
            <consortium name="The Broad Institute Genome Sequencing Center for Infectious Disease"/>
            <person name="Wu L."/>
            <person name="Ma J."/>
        </authorList>
    </citation>
    <scope>NUCLEOTIDE SEQUENCE [LARGE SCALE GENOMIC DNA]</scope>
    <source>
        <strain evidence="14">KCTC 42424</strain>
    </source>
</reference>
<feature type="transmembrane region" description="Helical" evidence="12">
    <location>
        <begin position="161"/>
        <end position="182"/>
    </location>
</feature>
<evidence type="ECO:0000256" key="10">
    <source>
        <dbReference type="ARBA" id="ARBA00023004"/>
    </source>
</evidence>
<keyword evidence="3" id="KW-0813">Transport</keyword>
<name>A0ABV7VYA3_9GAMM</name>
<keyword evidence="9 12" id="KW-1133">Transmembrane helix</keyword>
<evidence type="ECO:0000256" key="5">
    <source>
        <dbReference type="ARBA" id="ARBA00022617"/>
    </source>
</evidence>
<feature type="transmembrane region" description="Helical" evidence="12">
    <location>
        <begin position="296"/>
        <end position="314"/>
    </location>
</feature>
<feature type="transmembrane region" description="Helical" evidence="12">
    <location>
        <begin position="61"/>
        <end position="80"/>
    </location>
</feature>
<keyword evidence="5" id="KW-0349">Heme</keyword>
<keyword evidence="6 12" id="KW-0812">Transmembrane</keyword>
<feature type="transmembrane region" description="Helical" evidence="12">
    <location>
        <begin position="334"/>
        <end position="354"/>
    </location>
</feature>
<proteinExistence type="inferred from homology"/>
<dbReference type="RefSeq" id="WP_376868358.1">
    <property type="nucleotide sequence ID" value="NZ_JBHRYB010000024.1"/>
</dbReference>
<keyword evidence="11 12" id="KW-0472">Membrane</keyword>
<comment type="subcellular location">
    <subcellularLocation>
        <location evidence="1">Cell membrane</location>
        <topology evidence="1">Multi-pass membrane protein</topology>
    </subcellularLocation>
</comment>
<comment type="caution">
    <text evidence="13">The sequence shown here is derived from an EMBL/GenBank/DDBJ whole genome shotgun (WGS) entry which is preliminary data.</text>
</comment>
<feature type="transmembrane region" description="Helical" evidence="12">
    <location>
        <begin position="118"/>
        <end position="141"/>
    </location>
</feature>
<keyword evidence="8" id="KW-0249">Electron transport</keyword>
<dbReference type="PIRSF" id="PIRSF000267">
    <property type="entry name" value="Cyt_oxidse_sub2"/>
    <property type="match status" value="1"/>
</dbReference>
<dbReference type="InterPro" id="IPR003317">
    <property type="entry name" value="Cyt-d_oxidase_su2"/>
</dbReference>
<keyword evidence="4" id="KW-1003">Cell membrane</keyword>
<feature type="transmembrane region" description="Helical" evidence="12">
    <location>
        <begin position="203"/>
        <end position="224"/>
    </location>
</feature>
<feature type="transmembrane region" description="Helical" evidence="12">
    <location>
        <begin position="263"/>
        <end position="284"/>
    </location>
</feature>
<evidence type="ECO:0000256" key="8">
    <source>
        <dbReference type="ARBA" id="ARBA00022982"/>
    </source>
</evidence>
<comment type="similarity">
    <text evidence="2">Belongs to the cytochrome ubiquinol oxidase subunit 2 family.</text>
</comment>
<evidence type="ECO:0000256" key="6">
    <source>
        <dbReference type="ARBA" id="ARBA00022692"/>
    </source>
</evidence>
<evidence type="ECO:0000256" key="9">
    <source>
        <dbReference type="ARBA" id="ARBA00022989"/>
    </source>
</evidence>
<dbReference type="PANTHER" id="PTHR43141:SF5">
    <property type="entry name" value="CYTOCHROME BD-I UBIQUINOL OXIDASE SUBUNIT 2"/>
    <property type="match status" value="1"/>
</dbReference>
<dbReference type="NCBIfam" id="TIGR00203">
    <property type="entry name" value="cydB"/>
    <property type="match status" value="1"/>
</dbReference>
<sequence length="378" mass="42008">MFDYETLKLIWWVLIGVLLIGFAVTDGFDMGVGALLQIIGKTDTERRVMLNTVGPHWDGNQVWFITAGGAIFAAWPVVYAVAFSGFYWAMLLVLFAMFFRPVGFEYRSKMENERWRNLWDWGLTIGGAVPALVFGVAFGNLLLGVPFTLDEMMRSYYSGSFWALLNPFGLLAGVISLGMLMMHGATYLQMRTAGELQQRARKAGLLLAVVVALCFALAGIWIAFMPGYVLLDGANTAGVMTPLQKQVELQDGGWLSNYDRYPIMLIAPLLAFAGLAGTALMSWVNRSALAFVSSSLALVGIICTAGFSLFPFLMPSSENLVSSLTVWDVVSSELTLNIMFWVAMFFVPIILAYTSWGYYKMWGRLTTDFIENNKYSTY</sequence>
<evidence type="ECO:0000256" key="11">
    <source>
        <dbReference type="ARBA" id="ARBA00023136"/>
    </source>
</evidence>
<evidence type="ECO:0000256" key="3">
    <source>
        <dbReference type="ARBA" id="ARBA00022448"/>
    </source>
</evidence>
<evidence type="ECO:0000313" key="13">
    <source>
        <dbReference type="EMBL" id="MFC3681756.1"/>
    </source>
</evidence>
<evidence type="ECO:0000256" key="4">
    <source>
        <dbReference type="ARBA" id="ARBA00022475"/>
    </source>
</evidence>
<organism evidence="13 14">
    <name type="scientific">Bacterioplanoides pacificum</name>
    <dbReference type="NCBI Taxonomy" id="1171596"/>
    <lineage>
        <taxon>Bacteria</taxon>
        <taxon>Pseudomonadati</taxon>
        <taxon>Pseudomonadota</taxon>
        <taxon>Gammaproteobacteria</taxon>
        <taxon>Oceanospirillales</taxon>
        <taxon>Oceanospirillaceae</taxon>
        <taxon>Bacterioplanoides</taxon>
    </lineage>
</organism>
<dbReference type="Proteomes" id="UP001595722">
    <property type="component" value="Unassembled WGS sequence"/>
</dbReference>
<feature type="transmembrane region" description="Helical" evidence="12">
    <location>
        <begin position="12"/>
        <end position="40"/>
    </location>
</feature>
<dbReference type="PANTHER" id="PTHR43141">
    <property type="entry name" value="CYTOCHROME BD2 SUBUNIT II"/>
    <property type="match status" value="1"/>
</dbReference>
<keyword evidence="14" id="KW-1185">Reference proteome</keyword>
<dbReference type="Pfam" id="PF02322">
    <property type="entry name" value="Cyt_bd_oxida_II"/>
    <property type="match status" value="1"/>
</dbReference>
<evidence type="ECO:0000256" key="12">
    <source>
        <dbReference type="SAM" id="Phobius"/>
    </source>
</evidence>